<keyword evidence="3 5" id="KW-1133">Transmembrane helix</keyword>
<feature type="domain" description="Methylamine utilisation protein MauE" evidence="6">
    <location>
        <begin position="126"/>
        <end position="209"/>
    </location>
</feature>
<dbReference type="SUPFAM" id="SSF52047">
    <property type="entry name" value="RNI-like"/>
    <property type="match status" value="1"/>
</dbReference>
<reference evidence="7 8" key="1">
    <citation type="submission" date="2018-02" db="EMBL/GenBank/DDBJ databases">
        <title>Comparative genomes isolates from brazilian mangrove.</title>
        <authorList>
            <person name="Araujo J.E."/>
            <person name="Taketani R.G."/>
            <person name="Silva M.C.P."/>
            <person name="Loureco M.V."/>
            <person name="Andreote F.D."/>
        </authorList>
    </citation>
    <scope>NUCLEOTIDE SEQUENCE [LARGE SCALE GENOMIC DNA]</scope>
    <source>
        <strain evidence="7 8">HEX-2 MGV</strain>
    </source>
</reference>
<dbReference type="GO" id="GO:0016020">
    <property type="term" value="C:membrane"/>
    <property type="evidence" value="ECO:0007669"/>
    <property type="project" value="UniProtKB-SubCell"/>
</dbReference>
<dbReference type="InterPro" id="IPR009908">
    <property type="entry name" value="Methylamine_util_MauE"/>
</dbReference>
<evidence type="ECO:0000313" key="7">
    <source>
        <dbReference type="EMBL" id="PQO41847.1"/>
    </source>
</evidence>
<keyword evidence="2 5" id="KW-0812">Transmembrane</keyword>
<feature type="transmembrane region" description="Helical" evidence="5">
    <location>
        <begin position="28"/>
        <end position="49"/>
    </location>
</feature>
<feature type="transmembrane region" description="Helical" evidence="5">
    <location>
        <begin position="115"/>
        <end position="139"/>
    </location>
</feature>
<proteinExistence type="predicted"/>
<feature type="transmembrane region" description="Helical" evidence="5">
    <location>
        <begin position="220"/>
        <end position="237"/>
    </location>
</feature>
<gene>
    <name evidence="7" type="ORF">C5Y96_00295</name>
</gene>
<dbReference type="Pfam" id="PF07291">
    <property type="entry name" value="MauE"/>
    <property type="match status" value="1"/>
</dbReference>
<organism evidence="7 8">
    <name type="scientific">Blastopirellula marina</name>
    <dbReference type="NCBI Taxonomy" id="124"/>
    <lineage>
        <taxon>Bacteria</taxon>
        <taxon>Pseudomonadati</taxon>
        <taxon>Planctomycetota</taxon>
        <taxon>Planctomycetia</taxon>
        <taxon>Pirellulales</taxon>
        <taxon>Pirellulaceae</taxon>
        <taxon>Blastopirellula</taxon>
    </lineage>
</organism>
<comment type="caution">
    <text evidence="7">The sequence shown here is derived from an EMBL/GenBank/DDBJ whole genome shotgun (WGS) entry which is preliminary data.</text>
</comment>
<comment type="subcellular location">
    <subcellularLocation>
        <location evidence="1">Membrane</location>
        <topology evidence="1">Multi-pass membrane protein</topology>
    </subcellularLocation>
</comment>
<evidence type="ECO:0000256" key="1">
    <source>
        <dbReference type="ARBA" id="ARBA00004141"/>
    </source>
</evidence>
<feature type="transmembrane region" description="Helical" evidence="5">
    <location>
        <begin position="196"/>
        <end position="214"/>
    </location>
</feature>
<dbReference type="RefSeq" id="WP_105349554.1">
    <property type="nucleotide sequence ID" value="NZ_PUIA01000001.1"/>
</dbReference>
<dbReference type="GO" id="GO:0030416">
    <property type="term" value="P:methylamine metabolic process"/>
    <property type="evidence" value="ECO:0007669"/>
    <property type="project" value="InterPro"/>
</dbReference>
<dbReference type="Proteomes" id="UP000240009">
    <property type="component" value="Unassembled WGS sequence"/>
</dbReference>
<dbReference type="Gene3D" id="3.80.10.10">
    <property type="entry name" value="Ribonuclease Inhibitor"/>
    <property type="match status" value="1"/>
</dbReference>
<dbReference type="EMBL" id="PUIA01000001">
    <property type="protein sequence ID" value="PQO41847.1"/>
    <property type="molecule type" value="Genomic_DNA"/>
</dbReference>
<feature type="transmembrane region" description="Helical" evidence="5">
    <location>
        <begin position="61"/>
        <end position="81"/>
    </location>
</feature>
<sequence>MPAATQRETTDISQVAQPLVLGLPPMRYALLMVAVVAQAATILITWPLWQVRDTPVHMPLIDLPQISFGGWLLVTLIVVLGRPRMGLAVHAASLLLSFVFDQYRTQPQVIANAVLMLAAVESVGPVIVRWFLASLWLWAGTHKLLSPDWFSFGSWYMVKSLHVDPEDFQMLFAYGVSLGEIAVGLLAIFRPRWAAIPCVLMHGGIVAFLSPLFYNHNFSVIPWNLATATIGCWVMWNAPSNRPQFRWEWITAALLLVYPAGFYLGLVDHGIASVLYSNHLPEGMVTTHEGSKRIDGWGDLCVPFPNERRLLTLYFQRSSRPGDKLHLSEPRPWLGDRYYVLDSEGNLVEQTREQFVHGSNDELFGMEVESRRVRFLLARAGVKMLRREEQSTVYAVEIPPKRYRPELLEMLAGLPNLEQINLAGCEVTDEDLKRLPLLPKLVGIGLTDTPVTNAAIKTLLKQPQLQVIEYQQSNMTLDAILEFERKRPVD</sequence>
<dbReference type="InterPro" id="IPR032675">
    <property type="entry name" value="LRR_dom_sf"/>
</dbReference>
<evidence type="ECO:0000313" key="8">
    <source>
        <dbReference type="Proteomes" id="UP000240009"/>
    </source>
</evidence>
<feature type="transmembrane region" description="Helical" evidence="5">
    <location>
        <begin position="171"/>
        <end position="189"/>
    </location>
</feature>
<keyword evidence="4 5" id="KW-0472">Membrane</keyword>
<protein>
    <recommendedName>
        <fullName evidence="6">Methylamine utilisation protein MauE domain-containing protein</fullName>
    </recommendedName>
</protein>
<accession>A0A2S8GBN3</accession>
<name>A0A2S8GBN3_9BACT</name>
<dbReference type="AlphaFoldDB" id="A0A2S8GBN3"/>
<dbReference type="OrthoDB" id="241495at2"/>
<evidence type="ECO:0000259" key="6">
    <source>
        <dbReference type="Pfam" id="PF07291"/>
    </source>
</evidence>
<evidence type="ECO:0000256" key="5">
    <source>
        <dbReference type="SAM" id="Phobius"/>
    </source>
</evidence>
<evidence type="ECO:0000256" key="2">
    <source>
        <dbReference type="ARBA" id="ARBA00022692"/>
    </source>
</evidence>
<evidence type="ECO:0000256" key="4">
    <source>
        <dbReference type="ARBA" id="ARBA00023136"/>
    </source>
</evidence>
<feature type="transmembrane region" description="Helical" evidence="5">
    <location>
        <begin position="249"/>
        <end position="267"/>
    </location>
</feature>
<evidence type="ECO:0000256" key="3">
    <source>
        <dbReference type="ARBA" id="ARBA00022989"/>
    </source>
</evidence>